<dbReference type="SUPFAM" id="SSF57959">
    <property type="entry name" value="Leucine zipper domain"/>
    <property type="match status" value="1"/>
</dbReference>
<keyword evidence="6" id="KW-1185">Reference proteome</keyword>
<dbReference type="Gene3D" id="1.20.5.170">
    <property type="match status" value="1"/>
</dbReference>
<dbReference type="RefSeq" id="XP_028482710.1">
    <property type="nucleotide sequence ID" value="XM_028633333.1"/>
</dbReference>
<feature type="domain" description="BZIP" evidence="4">
    <location>
        <begin position="22"/>
        <end position="85"/>
    </location>
</feature>
<keyword evidence="2" id="KW-0539">Nucleus</keyword>
<dbReference type="GeneID" id="39602610"/>
<proteinExistence type="predicted"/>
<dbReference type="InterPro" id="IPR050936">
    <property type="entry name" value="AP-1-like"/>
</dbReference>
<dbReference type="PANTHER" id="PTHR40621">
    <property type="entry name" value="TRANSCRIPTION FACTOR KAPC-RELATED"/>
    <property type="match status" value="1"/>
</dbReference>
<dbReference type="STRING" id="264951.A0A443HMM7"/>
<dbReference type="Proteomes" id="UP000283841">
    <property type="component" value="Unassembled WGS sequence"/>
</dbReference>
<organism evidence="5 6">
    <name type="scientific">Byssochlamys spectabilis</name>
    <name type="common">Paecilomyces variotii</name>
    <dbReference type="NCBI Taxonomy" id="264951"/>
    <lineage>
        <taxon>Eukaryota</taxon>
        <taxon>Fungi</taxon>
        <taxon>Dikarya</taxon>
        <taxon>Ascomycota</taxon>
        <taxon>Pezizomycotina</taxon>
        <taxon>Eurotiomycetes</taxon>
        <taxon>Eurotiomycetidae</taxon>
        <taxon>Eurotiales</taxon>
        <taxon>Thermoascaceae</taxon>
        <taxon>Paecilomyces</taxon>
    </lineage>
</organism>
<dbReference type="VEuPathDB" id="FungiDB:C8Q69DRAFT_514118"/>
<evidence type="ECO:0000313" key="5">
    <source>
        <dbReference type="EMBL" id="RWQ93065.1"/>
    </source>
</evidence>
<feature type="compositionally biased region" description="Basic and acidic residues" evidence="3">
    <location>
        <begin position="139"/>
        <end position="153"/>
    </location>
</feature>
<dbReference type="GO" id="GO:0000976">
    <property type="term" value="F:transcription cis-regulatory region binding"/>
    <property type="evidence" value="ECO:0007669"/>
    <property type="project" value="InterPro"/>
</dbReference>
<feature type="compositionally biased region" description="Basic and acidic residues" evidence="3">
    <location>
        <begin position="20"/>
        <end position="33"/>
    </location>
</feature>
<accession>A0A443HMM7</accession>
<dbReference type="CDD" id="cd14688">
    <property type="entry name" value="bZIP_YAP"/>
    <property type="match status" value="1"/>
</dbReference>
<dbReference type="PROSITE" id="PS50217">
    <property type="entry name" value="BZIP"/>
    <property type="match status" value="1"/>
</dbReference>
<dbReference type="PANTHER" id="PTHR40621:SF6">
    <property type="entry name" value="AP-1-LIKE TRANSCRIPTION FACTOR YAP1-RELATED"/>
    <property type="match status" value="1"/>
</dbReference>
<gene>
    <name evidence="5" type="ORF">C8Q69DRAFT_514118</name>
</gene>
<evidence type="ECO:0000313" key="6">
    <source>
        <dbReference type="Proteomes" id="UP000283841"/>
    </source>
</evidence>
<dbReference type="EMBL" id="RCNU01000011">
    <property type="protein sequence ID" value="RWQ93065.1"/>
    <property type="molecule type" value="Genomic_DNA"/>
</dbReference>
<evidence type="ECO:0000259" key="4">
    <source>
        <dbReference type="PROSITE" id="PS50217"/>
    </source>
</evidence>
<sequence length="313" mass="35140">MKRFQFRQFRFPSKGDDEEDRNKKALKRREQVRKAQHTHRERKDAYVKSLEKEVLQLRTNEAELLQKTNSLKAEVIRLQRILAENRIPHESNIAEDLTTSVDNDFNSSSSHAMIILDQPQNGTPHIRVTKGHASSSNEGHSHFGPEKLPDHSHPPPPPPKDNPHPKGDLDPTEVGMDFILTLEDPCLAHAQGSPEEPEAPTGHALTATASLLFQAPGPRGPGLPSGNAWEAPHEMLDRLLQLSESIPLEGEVTPIKAWNHIRHLSAFRTIDSKVLGNLTRELSRYVKCYGFGAVIDETIFEDTLRSFGLGRIQ</sequence>
<dbReference type="GO" id="GO:0090575">
    <property type="term" value="C:RNA polymerase II transcription regulator complex"/>
    <property type="evidence" value="ECO:0007669"/>
    <property type="project" value="TreeGrafter"/>
</dbReference>
<evidence type="ECO:0000256" key="1">
    <source>
        <dbReference type="ARBA" id="ARBA00004123"/>
    </source>
</evidence>
<evidence type="ECO:0000256" key="3">
    <source>
        <dbReference type="SAM" id="MobiDB-lite"/>
    </source>
</evidence>
<reference evidence="5 6" key="1">
    <citation type="journal article" date="2018" name="Front. Microbiol.">
        <title>Genomic and genetic insights into a cosmopolitan fungus, Paecilomyces variotii (Eurotiales).</title>
        <authorList>
            <person name="Urquhart A.S."/>
            <person name="Mondo S.J."/>
            <person name="Makela M.R."/>
            <person name="Hane J.K."/>
            <person name="Wiebenga A."/>
            <person name="He G."/>
            <person name="Mihaltcheva S."/>
            <person name="Pangilinan J."/>
            <person name="Lipzen A."/>
            <person name="Barry K."/>
            <person name="de Vries R.P."/>
            <person name="Grigoriev I.V."/>
            <person name="Idnurm A."/>
        </authorList>
    </citation>
    <scope>NUCLEOTIDE SEQUENCE [LARGE SCALE GENOMIC DNA]</scope>
    <source>
        <strain evidence="5 6">CBS 101075</strain>
    </source>
</reference>
<dbReference type="InterPro" id="IPR004827">
    <property type="entry name" value="bZIP"/>
</dbReference>
<feature type="region of interest" description="Disordered" evidence="3">
    <location>
        <begin position="1"/>
        <end position="45"/>
    </location>
</feature>
<protein>
    <recommendedName>
        <fullName evidence="4">BZIP domain-containing protein</fullName>
    </recommendedName>
</protein>
<dbReference type="InterPro" id="IPR046347">
    <property type="entry name" value="bZIP_sf"/>
</dbReference>
<comment type="subcellular location">
    <subcellularLocation>
        <location evidence="1">Nucleus</location>
    </subcellularLocation>
</comment>
<dbReference type="GO" id="GO:0001228">
    <property type="term" value="F:DNA-binding transcription activator activity, RNA polymerase II-specific"/>
    <property type="evidence" value="ECO:0007669"/>
    <property type="project" value="TreeGrafter"/>
</dbReference>
<dbReference type="AlphaFoldDB" id="A0A443HMM7"/>
<evidence type="ECO:0000256" key="2">
    <source>
        <dbReference type="ARBA" id="ARBA00023242"/>
    </source>
</evidence>
<feature type="region of interest" description="Disordered" evidence="3">
    <location>
        <begin position="121"/>
        <end position="173"/>
    </location>
</feature>
<name>A0A443HMM7_BYSSP</name>
<comment type="caution">
    <text evidence="5">The sequence shown here is derived from an EMBL/GenBank/DDBJ whole genome shotgun (WGS) entry which is preliminary data.</text>
</comment>